<gene>
    <name evidence="14" type="primary">LOC106461092</name>
</gene>
<dbReference type="PROSITE" id="PS00237">
    <property type="entry name" value="G_PROTEIN_RECEP_F1_1"/>
    <property type="match status" value="1"/>
</dbReference>
<dbReference type="InterPro" id="IPR000276">
    <property type="entry name" value="GPCR_Rhodpsn"/>
</dbReference>
<evidence type="ECO:0000256" key="7">
    <source>
        <dbReference type="ARBA" id="ARBA00023170"/>
    </source>
</evidence>
<evidence type="ECO:0000313" key="13">
    <source>
        <dbReference type="Proteomes" id="UP000694941"/>
    </source>
</evidence>
<evidence type="ECO:0000256" key="1">
    <source>
        <dbReference type="ARBA" id="ARBA00004141"/>
    </source>
</evidence>
<comment type="similarity">
    <text evidence="2 9">Belongs to the G-protein coupled receptor 1 family.</text>
</comment>
<dbReference type="PANTHER" id="PTHR45695">
    <property type="entry name" value="LEUCOKININ RECEPTOR-RELATED"/>
    <property type="match status" value="1"/>
</dbReference>
<dbReference type="SUPFAM" id="SSF81321">
    <property type="entry name" value="Family A G protein-coupled receptor-like"/>
    <property type="match status" value="1"/>
</dbReference>
<evidence type="ECO:0000256" key="3">
    <source>
        <dbReference type="ARBA" id="ARBA00022692"/>
    </source>
</evidence>
<evidence type="ECO:0000256" key="4">
    <source>
        <dbReference type="ARBA" id="ARBA00022989"/>
    </source>
</evidence>
<comment type="subcellular location">
    <subcellularLocation>
        <location evidence="1">Membrane</location>
        <topology evidence="1">Multi-pass membrane protein</topology>
    </subcellularLocation>
</comment>
<keyword evidence="3 9" id="KW-0812">Transmembrane</keyword>
<feature type="transmembrane region" description="Helical" evidence="11">
    <location>
        <begin position="150"/>
        <end position="168"/>
    </location>
</feature>
<reference evidence="14" key="1">
    <citation type="submission" date="2025-08" db="UniProtKB">
        <authorList>
            <consortium name="RefSeq"/>
        </authorList>
    </citation>
    <scope>IDENTIFICATION</scope>
    <source>
        <tissue evidence="14">Muscle</tissue>
    </source>
</reference>
<evidence type="ECO:0000256" key="11">
    <source>
        <dbReference type="SAM" id="Phobius"/>
    </source>
</evidence>
<dbReference type="GeneID" id="106461092"/>
<evidence type="ECO:0000256" key="6">
    <source>
        <dbReference type="ARBA" id="ARBA00023136"/>
    </source>
</evidence>
<keyword evidence="6 11" id="KW-0472">Membrane</keyword>
<keyword evidence="5 9" id="KW-0297">G-protein coupled receptor</keyword>
<dbReference type="RefSeq" id="XP_013776335.1">
    <property type="nucleotide sequence ID" value="XM_013920881.1"/>
</dbReference>
<feature type="transmembrane region" description="Helical" evidence="11">
    <location>
        <begin position="35"/>
        <end position="59"/>
    </location>
</feature>
<feature type="domain" description="G-protein coupled receptors family 1 profile" evidence="12">
    <location>
        <begin position="51"/>
        <end position="169"/>
    </location>
</feature>
<feature type="transmembrane region" description="Helical" evidence="11">
    <location>
        <begin position="71"/>
        <end position="97"/>
    </location>
</feature>
<sequence length="229" mass="26179">MLTCIDDNRTCLNDSINTTVQYYDHIPYSVRPETYIVPALFVVIFLVGLIGNGTLIWMFFWNDDMHSVSNIFLMCLSVGDMIVILFTVPFVGTIYIFESWPYGEFVCKMSEFLCDLSEGVTILSLTVLSVDRYMVVSTPLRKQQTYHSKLLIIVVAMVIWVISIGLAIPDYESEVETDEPEDSKSTVLYRYHTAVEKEDAEYTSLSVQDESDEEIPEEETRVSSNGRPR</sequence>
<keyword evidence="4 11" id="KW-1133">Transmembrane helix</keyword>
<dbReference type="Proteomes" id="UP000694941">
    <property type="component" value="Unplaced"/>
</dbReference>
<evidence type="ECO:0000256" key="8">
    <source>
        <dbReference type="ARBA" id="ARBA00023224"/>
    </source>
</evidence>
<evidence type="ECO:0000256" key="5">
    <source>
        <dbReference type="ARBA" id="ARBA00023040"/>
    </source>
</evidence>
<evidence type="ECO:0000256" key="2">
    <source>
        <dbReference type="ARBA" id="ARBA00010663"/>
    </source>
</evidence>
<keyword evidence="8 9" id="KW-0807">Transducer</keyword>
<accession>A0ABM1B7F5</accession>
<evidence type="ECO:0000313" key="14">
    <source>
        <dbReference type="RefSeq" id="XP_013776335.1"/>
    </source>
</evidence>
<protein>
    <submittedName>
        <fullName evidence="14">Neuropeptide CCHamide-1 receptor-like</fullName>
    </submittedName>
</protein>
<evidence type="ECO:0000256" key="9">
    <source>
        <dbReference type="RuleBase" id="RU000688"/>
    </source>
</evidence>
<dbReference type="PRINTS" id="PR00237">
    <property type="entry name" value="GPCRRHODOPSN"/>
</dbReference>
<dbReference type="Gene3D" id="1.20.1070.10">
    <property type="entry name" value="Rhodopsin 7-helix transmembrane proteins"/>
    <property type="match status" value="1"/>
</dbReference>
<proteinExistence type="inferred from homology"/>
<dbReference type="PANTHER" id="PTHR45695:SF26">
    <property type="entry name" value="NEUROPEPTIDE CCHAMIDE-1 RECEPTOR"/>
    <property type="match status" value="1"/>
</dbReference>
<dbReference type="InterPro" id="IPR017452">
    <property type="entry name" value="GPCR_Rhodpsn_7TM"/>
</dbReference>
<evidence type="ECO:0000256" key="10">
    <source>
        <dbReference type="SAM" id="MobiDB-lite"/>
    </source>
</evidence>
<name>A0ABM1B7F5_LIMPO</name>
<organism evidence="13 14">
    <name type="scientific">Limulus polyphemus</name>
    <name type="common">Atlantic horseshoe crab</name>
    <dbReference type="NCBI Taxonomy" id="6850"/>
    <lineage>
        <taxon>Eukaryota</taxon>
        <taxon>Metazoa</taxon>
        <taxon>Ecdysozoa</taxon>
        <taxon>Arthropoda</taxon>
        <taxon>Chelicerata</taxon>
        <taxon>Merostomata</taxon>
        <taxon>Xiphosura</taxon>
        <taxon>Limulidae</taxon>
        <taxon>Limulus</taxon>
    </lineage>
</organism>
<dbReference type="PROSITE" id="PS50262">
    <property type="entry name" value="G_PROTEIN_RECEP_F1_2"/>
    <property type="match status" value="1"/>
</dbReference>
<keyword evidence="13" id="KW-1185">Reference proteome</keyword>
<dbReference type="Pfam" id="PF00001">
    <property type="entry name" value="7tm_1"/>
    <property type="match status" value="1"/>
</dbReference>
<keyword evidence="7 9" id="KW-0675">Receptor</keyword>
<feature type="region of interest" description="Disordered" evidence="10">
    <location>
        <begin position="199"/>
        <end position="229"/>
    </location>
</feature>
<evidence type="ECO:0000259" key="12">
    <source>
        <dbReference type="PROSITE" id="PS50262"/>
    </source>
</evidence>